<sequence length="217" mass="24776">MFKMLVCALVGLVAFAMIASAQRPQPCETPVQWEGNLLQSAPKKMNKTILAKMSYDAVNERVHIIDEDSRSGKLPSFEYIMLFRERRVYRITYNDKDEKICTAYRFYKPFRPATIPKNYYYATEEYIGSSLPGAGVLVKVFYGEYERRGRSGGYGISVTTEGCIPVQSWVYTEDYGVINFSFYNVVVGIEDPAMFIPPSNCRQGGSLKHDDLIHTMY</sequence>
<name>A0A6P8IDB8_ACTTE</name>
<dbReference type="Proteomes" id="UP000515163">
    <property type="component" value="Unplaced"/>
</dbReference>
<organism evidence="2 3">
    <name type="scientific">Actinia tenebrosa</name>
    <name type="common">Australian red waratah sea anemone</name>
    <dbReference type="NCBI Taxonomy" id="6105"/>
    <lineage>
        <taxon>Eukaryota</taxon>
        <taxon>Metazoa</taxon>
        <taxon>Cnidaria</taxon>
        <taxon>Anthozoa</taxon>
        <taxon>Hexacorallia</taxon>
        <taxon>Actiniaria</taxon>
        <taxon>Actiniidae</taxon>
        <taxon>Actinia</taxon>
    </lineage>
</organism>
<dbReference type="GO" id="GO:0007160">
    <property type="term" value="P:cell-matrix adhesion"/>
    <property type="evidence" value="ECO:0007669"/>
    <property type="project" value="InterPro"/>
</dbReference>
<proteinExistence type="predicted"/>
<accession>A0A6P8IDB8</accession>
<evidence type="ECO:0000313" key="3">
    <source>
        <dbReference type="RefSeq" id="XP_031564127.1"/>
    </source>
</evidence>
<protein>
    <submittedName>
        <fullName evidence="3">Mammalian ependymin-related protein 1-like</fullName>
    </submittedName>
</protein>
<gene>
    <name evidence="3" type="primary">LOC116299597</name>
</gene>
<dbReference type="GO" id="GO:0005764">
    <property type="term" value="C:lysosome"/>
    <property type="evidence" value="ECO:0007669"/>
    <property type="project" value="TreeGrafter"/>
</dbReference>
<dbReference type="AlphaFoldDB" id="A0A6P8IDB8"/>
<keyword evidence="2" id="KW-1185">Reference proteome</keyword>
<dbReference type="PANTHER" id="PTHR10697">
    <property type="entry name" value="MAMMALIAN EPENDYMIN-RELATED PROTEIN 1"/>
    <property type="match status" value="1"/>
</dbReference>
<dbReference type="KEGG" id="aten:116299597"/>
<dbReference type="PRINTS" id="PR00317">
    <property type="entry name" value="EPENDYMIN"/>
</dbReference>
<keyword evidence="1" id="KW-0732">Signal</keyword>
<dbReference type="PANTHER" id="PTHR10697:SF5">
    <property type="entry name" value="EPENDYMIN-RELATED"/>
    <property type="match status" value="1"/>
</dbReference>
<dbReference type="SMART" id="SM00026">
    <property type="entry name" value="EPEND"/>
    <property type="match status" value="1"/>
</dbReference>
<dbReference type="GO" id="GO:0005576">
    <property type="term" value="C:extracellular region"/>
    <property type="evidence" value="ECO:0007669"/>
    <property type="project" value="InterPro"/>
</dbReference>
<evidence type="ECO:0000313" key="2">
    <source>
        <dbReference type="Proteomes" id="UP000515163"/>
    </source>
</evidence>
<reference evidence="3" key="1">
    <citation type="submission" date="2025-08" db="UniProtKB">
        <authorList>
            <consortium name="RefSeq"/>
        </authorList>
    </citation>
    <scope>IDENTIFICATION</scope>
    <source>
        <tissue evidence="3">Tentacle</tissue>
    </source>
</reference>
<dbReference type="OrthoDB" id="6084362at2759"/>
<dbReference type="RefSeq" id="XP_031564127.1">
    <property type="nucleotide sequence ID" value="XM_031708267.1"/>
</dbReference>
<dbReference type="GO" id="GO:0005509">
    <property type="term" value="F:calcium ion binding"/>
    <property type="evidence" value="ECO:0007669"/>
    <property type="project" value="InterPro"/>
</dbReference>
<dbReference type="FunCoup" id="A0A6P8IDB8">
    <property type="interactions" value="226"/>
</dbReference>
<feature type="chain" id="PRO_5028219401" evidence="1">
    <location>
        <begin position="22"/>
        <end position="217"/>
    </location>
</feature>
<feature type="signal peptide" evidence="1">
    <location>
        <begin position="1"/>
        <end position="21"/>
    </location>
</feature>
<dbReference type="Pfam" id="PF00811">
    <property type="entry name" value="Ependymin"/>
    <property type="match status" value="1"/>
</dbReference>
<dbReference type="GeneID" id="116299597"/>
<dbReference type="InterPro" id="IPR001299">
    <property type="entry name" value="Ependymin"/>
</dbReference>
<evidence type="ECO:0000256" key="1">
    <source>
        <dbReference type="SAM" id="SignalP"/>
    </source>
</evidence>
<dbReference type="InParanoid" id="A0A6P8IDB8"/>